<dbReference type="OrthoDB" id="6162177at2759"/>
<feature type="region of interest" description="Disordered" evidence="1">
    <location>
        <begin position="1"/>
        <end position="180"/>
    </location>
</feature>
<proteinExistence type="predicted"/>
<reference evidence="2" key="1">
    <citation type="submission" date="2021-04" db="EMBL/GenBank/DDBJ databases">
        <authorList>
            <consortium name="Molecular Ecology Group"/>
        </authorList>
    </citation>
    <scope>NUCLEOTIDE SEQUENCE</scope>
</reference>
<dbReference type="AlphaFoldDB" id="A0A8S3ZHA5"/>
<evidence type="ECO:0000313" key="3">
    <source>
        <dbReference type="Proteomes" id="UP000678393"/>
    </source>
</evidence>
<dbReference type="EMBL" id="CAJHNH020002635">
    <property type="protein sequence ID" value="CAG5127295.1"/>
    <property type="molecule type" value="Genomic_DNA"/>
</dbReference>
<evidence type="ECO:0000256" key="1">
    <source>
        <dbReference type="SAM" id="MobiDB-lite"/>
    </source>
</evidence>
<feature type="compositionally biased region" description="Low complexity" evidence="1">
    <location>
        <begin position="135"/>
        <end position="149"/>
    </location>
</feature>
<accession>A0A8S3ZHA5</accession>
<comment type="caution">
    <text evidence="2">The sequence shown here is derived from an EMBL/GenBank/DDBJ whole genome shotgun (WGS) entry which is preliminary data.</text>
</comment>
<feature type="compositionally biased region" description="Low complexity" evidence="1">
    <location>
        <begin position="47"/>
        <end position="75"/>
    </location>
</feature>
<dbReference type="Proteomes" id="UP000678393">
    <property type="component" value="Unassembled WGS sequence"/>
</dbReference>
<feature type="compositionally biased region" description="Pro residues" evidence="1">
    <location>
        <begin position="76"/>
        <end position="87"/>
    </location>
</feature>
<feature type="compositionally biased region" description="Low complexity" evidence="1">
    <location>
        <begin position="10"/>
        <end position="39"/>
    </location>
</feature>
<sequence length="390" mass="41712">PPVEVEFEMEVPTTTTTSRPPANYQWGQYNQNYGANQYQPGPSGSYQQNQYQQPAPQTQPSGYSNSYYQQKTSQPPQQPQPQQPPPQQQQYAQSGWSQQQQQPGAYGSQSPPPAGDPTDPFSTKFDMSALKPTVFNSQFQNQPPQQQGGEFAGIFGDQGAQRPNPNAPPGKVDFASRGPNPIQLNQFLAQPTSPKDANALDALLGSLLSGTVAAQNSGQVSLYPVRNTTASPAPASALVSDRLNGFVLGPKTEYRSNVFSEIPVNNAAYDSLNPLAGFMGETPPPPITTTPIPPGRNGDFLEGFIGVNKVFEPPKPARDNYQPNIYVYNPMNDAAPPPPTPAARSPPPAAPPAPAALNDQALNNMGTQELGFLVEKLLGAMAKQQGPGQG</sequence>
<feature type="compositionally biased region" description="Low complexity" evidence="1">
    <location>
        <begin position="88"/>
        <end position="109"/>
    </location>
</feature>
<name>A0A8S3ZHA5_9EUPU</name>
<feature type="region of interest" description="Disordered" evidence="1">
    <location>
        <begin position="329"/>
        <end position="363"/>
    </location>
</feature>
<evidence type="ECO:0000313" key="2">
    <source>
        <dbReference type="EMBL" id="CAG5127295.1"/>
    </source>
</evidence>
<feature type="compositionally biased region" description="Pro residues" evidence="1">
    <location>
        <begin position="335"/>
        <end position="354"/>
    </location>
</feature>
<gene>
    <name evidence="2" type="ORF">CUNI_LOCUS12853</name>
</gene>
<protein>
    <submittedName>
        <fullName evidence="2">Uncharacterized protein</fullName>
    </submittedName>
</protein>
<organism evidence="2 3">
    <name type="scientific">Candidula unifasciata</name>
    <dbReference type="NCBI Taxonomy" id="100452"/>
    <lineage>
        <taxon>Eukaryota</taxon>
        <taxon>Metazoa</taxon>
        <taxon>Spiralia</taxon>
        <taxon>Lophotrochozoa</taxon>
        <taxon>Mollusca</taxon>
        <taxon>Gastropoda</taxon>
        <taxon>Heterobranchia</taxon>
        <taxon>Euthyneura</taxon>
        <taxon>Panpulmonata</taxon>
        <taxon>Eupulmonata</taxon>
        <taxon>Stylommatophora</taxon>
        <taxon>Helicina</taxon>
        <taxon>Helicoidea</taxon>
        <taxon>Geomitridae</taxon>
        <taxon>Candidula</taxon>
    </lineage>
</organism>
<keyword evidence="3" id="KW-1185">Reference proteome</keyword>
<feature type="non-terminal residue" evidence="2">
    <location>
        <position position="1"/>
    </location>
</feature>